<dbReference type="AlphaFoldDB" id="A0A6C0KF39"/>
<dbReference type="SUPFAM" id="SSF48452">
    <property type="entry name" value="TPR-like"/>
    <property type="match status" value="1"/>
</dbReference>
<evidence type="ECO:0000259" key="1">
    <source>
        <dbReference type="Pfam" id="PF00535"/>
    </source>
</evidence>
<dbReference type="Gene3D" id="2.115.10.20">
    <property type="entry name" value="Glycosyl hydrolase domain, family 43"/>
    <property type="match status" value="1"/>
</dbReference>
<feature type="domain" description="Glycosyltransferase 2-like" evidence="1">
    <location>
        <begin position="6"/>
        <end position="100"/>
    </location>
</feature>
<proteinExistence type="predicted"/>
<evidence type="ECO:0000313" key="2">
    <source>
        <dbReference type="EMBL" id="QHU15963.1"/>
    </source>
</evidence>
<dbReference type="Gene3D" id="3.90.550.10">
    <property type="entry name" value="Spore Coat Polysaccharide Biosynthesis Protein SpsA, Chain A"/>
    <property type="match status" value="1"/>
</dbReference>
<name>A0A6C0KF39_9ZZZZ</name>
<dbReference type="SUPFAM" id="SSF53448">
    <property type="entry name" value="Nucleotide-diphospho-sugar transferases"/>
    <property type="match status" value="1"/>
</dbReference>
<reference evidence="2" key="1">
    <citation type="journal article" date="2020" name="Nature">
        <title>Giant virus diversity and host interactions through global metagenomics.</title>
        <authorList>
            <person name="Schulz F."/>
            <person name="Roux S."/>
            <person name="Paez-Espino D."/>
            <person name="Jungbluth S."/>
            <person name="Walsh D.A."/>
            <person name="Denef V.J."/>
            <person name="McMahon K.D."/>
            <person name="Konstantinidis K.T."/>
            <person name="Eloe-Fadrosh E.A."/>
            <person name="Kyrpides N.C."/>
            <person name="Woyke T."/>
        </authorList>
    </citation>
    <scope>NUCLEOTIDE SEQUENCE</scope>
    <source>
        <strain evidence="2">GVMAG-S-3300010158-109</strain>
    </source>
</reference>
<dbReference type="EMBL" id="MN740871">
    <property type="protein sequence ID" value="QHU15963.1"/>
    <property type="molecule type" value="Genomic_DNA"/>
</dbReference>
<dbReference type="InterPro" id="IPR023296">
    <property type="entry name" value="Glyco_hydro_beta-prop_sf"/>
</dbReference>
<dbReference type="PANTHER" id="PTHR43630:SF2">
    <property type="entry name" value="GLYCOSYLTRANSFERASE"/>
    <property type="match status" value="1"/>
</dbReference>
<accession>A0A6C0KF39</accession>
<dbReference type="InterPro" id="IPR001173">
    <property type="entry name" value="Glyco_trans_2-like"/>
</dbReference>
<protein>
    <recommendedName>
        <fullName evidence="1">Glycosyltransferase 2-like domain-containing protein</fullName>
    </recommendedName>
</protein>
<dbReference type="InterPro" id="IPR029044">
    <property type="entry name" value="Nucleotide-diphossugar_trans"/>
</dbReference>
<dbReference type="PANTHER" id="PTHR43630">
    <property type="entry name" value="POLY-BETA-1,6-N-ACETYL-D-GLUCOSAMINE SYNTHASE"/>
    <property type="match status" value="1"/>
</dbReference>
<organism evidence="2">
    <name type="scientific">viral metagenome</name>
    <dbReference type="NCBI Taxonomy" id="1070528"/>
    <lineage>
        <taxon>unclassified sequences</taxon>
        <taxon>metagenomes</taxon>
        <taxon>organismal metagenomes</taxon>
    </lineage>
</organism>
<dbReference type="Pfam" id="PF00535">
    <property type="entry name" value="Glycos_transf_2"/>
    <property type="match status" value="1"/>
</dbReference>
<dbReference type="InterPro" id="IPR011990">
    <property type="entry name" value="TPR-like_helical_dom_sf"/>
</dbReference>
<dbReference type="Gene3D" id="1.25.40.10">
    <property type="entry name" value="Tetratricopeptide repeat domain"/>
    <property type="match status" value="1"/>
</dbReference>
<sequence length="675" mass="78755">MPTLTLIMIVKNESKIMTRCLDSIRQYVDHIVISDTGSTDSTPEIIENYLSENNIPGKVYRDQWKNFGYNRSKSVTNGQEWIRESSIDPSSTYFITIDADMLLCFHSNFNKDAIAEKQAWLVQQRTDCIQYYNTRLFRADLPYKCIGVTHEYWGCDGHNTEGKLDTVHIDDRGDGGCKSDKFTRDVALLTKGIEDEPKNERYYFYLAQSYADLGESENALRLYQKRIDIGGWNEEIFIAYKRRGELLAKDGKHDQAILEWIKGYEALPARNETLYRIIQHYRYGGRNQAAYLFLKQALTIQYPSDLVLFIEHPIYEYKLIEELSIIGYYVNKKREGLIACQYLMMTPSIPKFLKDSTLSNSFFYIPKIDSISHKVLSVCTQEPYISSSACFHLENNGSFKGVVRAVNYSLNDQFQYTMRDTKGTVRTKNYWGEFDSDGNQQICYELECTDPRPLARESHIKGFEDIRVVWHDNKLYGLGVHWEYGQHNHPSIVFLSLSKDENEKFVIDRVIPITYKDDICQKNWVLFSDGPDLCAIYSHHPLTILRIDTETGATTVTKEQYSEYDLSNVRGSAVPVRVGDDWIVAAHEVVHKDTRKYYHRLLRYSSDWELKQVSEPFYFNRFYVEFTLSVMYNKNAQTLIIPYSTKDNTTEVMTIDYNSIKWLPKDMKQWLALHN</sequence>